<feature type="transmembrane region" description="Helical" evidence="1">
    <location>
        <begin position="350"/>
        <end position="367"/>
    </location>
</feature>
<proteinExistence type="predicted"/>
<feature type="transmembrane region" description="Helical" evidence="1">
    <location>
        <begin position="66"/>
        <end position="86"/>
    </location>
</feature>
<evidence type="ECO:0000313" key="3">
    <source>
        <dbReference type="Proteomes" id="UP001208689"/>
    </source>
</evidence>
<feature type="transmembrane region" description="Helical" evidence="1">
    <location>
        <begin position="5"/>
        <end position="24"/>
    </location>
</feature>
<dbReference type="Proteomes" id="UP001208689">
    <property type="component" value="Chromosome"/>
</dbReference>
<keyword evidence="3" id="KW-1185">Reference proteome</keyword>
<feature type="transmembrane region" description="Helical" evidence="1">
    <location>
        <begin position="261"/>
        <end position="281"/>
    </location>
</feature>
<keyword evidence="1" id="KW-0472">Membrane</keyword>
<feature type="transmembrane region" description="Helical" evidence="1">
    <location>
        <begin position="155"/>
        <end position="175"/>
    </location>
</feature>
<gene>
    <name evidence="2" type="ORF">NEF87_003929</name>
</gene>
<name>A0ABY6HYL2_9ARCH</name>
<keyword evidence="1" id="KW-0812">Transmembrane</keyword>
<feature type="transmembrane region" description="Helical" evidence="1">
    <location>
        <begin position="130"/>
        <end position="149"/>
    </location>
</feature>
<sequence>MKIYYYLGLVCFFPYITIKISQITLENIDFNVFSRIIIFESSILVIIFVMDYLSMKTSYLDRISRLITLIFSITGAIASIFLFINIQKGWEIALSEIIIWASILSYSFAFLGWFFIRAEHGLTPKKKKPLYNTSFWALWICGICFLFEFFLPGAFMISIALIMGVYPFFIILMGQPKVVPHIKPHKLVSSYSRATFYNYIIDAFKALAILVTIVAIIYNGSVVLFPETQTINSTEWIRNLAITIIFAGIGMEIVSLIQDKFYGLLVLIVLYILCIVQYILLNTLHFEYWWIAAPLNGLIIAGIYFFIEQKIYKSDNVGVMPGSFYMLILCIIILAILLRTDTEIDRMLENTKLIASLVGIAYIIGYIREAPKQKSLRISV</sequence>
<keyword evidence="1" id="KW-1133">Transmembrane helix</keyword>
<accession>A0ABY6HYL2</accession>
<protein>
    <submittedName>
        <fullName evidence="2">Uncharacterized protein</fullName>
    </submittedName>
</protein>
<feature type="transmembrane region" description="Helical" evidence="1">
    <location>
        <begin position="319"/>
        <end position="338"/>
    </location>
</feature>
<evidence type="ECO:0000256" key="1">
    <source>
        <dbReference type="SAM" id="Phobius"/>
    </source>
</evidence>
<evidence type="ECO:0000313" key="2">
    <source>
        <dbReference type="EMBL" id="UYP47644.1"/>
    </source>
</evidence>
<feature type="transmembrane region" description="Helical" evidence="1">
    <location>
        <begin position="236"/>
        <end position="254"/>
    </location>
</feature>
<dbReference type="EMBL" id="CP104013">
    <property type="protein sequence ID" value="UYP47644.1"/>
    <property type="molecule type" value="Genomic_DNA"/>
</dbReference>
<feature type="transmembrane region" description="Helical" evidence="1">
    <location>
        <begin position="287"/>
        <end position="307"/>
    </location>
</feature>
<reference evidence="2" key="1">
    <citation type="submission" date="2022-09" db="EMBL/GenBank/DDBJ databases">
        <title>Actin cytoskeleton and complex cell architecture in an #Asgard archaeon.</title>
        <authorList>
            <person name="Ponce Toledo R.I."/>
            <person name="Schleper C."/>
            <person name="Rodrigues Oliveira T."/>
            <person name="Wollweber F."/>
            <person name="Xu J."/>
            <person name="Rittmann S."/>
            <person name="Klingl A."/>
            <person name="Pilhofer M."/>
        </authorList>
    </citation>
    <scope>NUCLEOTIDE SEQUENCE</scope>
    <source>
        <strain evidence="2">B-35</strain>
    </source>
</reference>
<feature type="transmembrane region" description="Helical" evidence="1">
    <location>
        <begin position="36"/>
        <end position="54"/>
    </location>
</feature>
<feature type="transmembrane region" description="Helical" evidence="1">
    <location>
        <begin position="196"/>
        <end position="216"/>
    </location>
</feature>
<feature type="transmembrane region" description="Helical" evidence="1">
    <location>
        <begin position="98"/>
        <end position="118"/>
    </location>
</feature>
<organism evidence="2 3">
    <name type="scientific">Candidatus Lokiarchaeum ossiferum</name>
    <dbReference type="NCBI Taxonomy" id="2951803"/>
    <lineage>
        <taxon>Archaea</taxon>
        <taxon>Promethearchaeati</taxon>
        <taxon>Promethearchaeota</taxon>
        <taxon>Promethearchaeia</taxon>
        <taxon>Promethearchaeales</taxon>
        <taxon>Promethearchaeaceae</taxon>
        <taxon>Candidatus Lokiarchaeum</taxon>
    </lineage>
</organism>